<reference evidence="2" key="1">
    <citation type="journal article" date="2014" name="Int. J. Syst. Evol. Microbiol.">
        <title>Complete genome sequence of Corynebacterium casei LMG S-19264T (=DSM 44701T), isolated from a smear-ripened cheese.</title>
        <authorList>
            <consortium name="US DOE Joint Genome Institute (JGI-PGF)"/>
            <person name="Walter F."/>
            <person name="Albersmeier A."/>
            <person name="Kalinowski J."/>
            <person name="Ruckert C."/>
        </authorList>
    </citation>
    <scope>NUCLEOTIDE SEQUENCE</scope>
    <source>
        <strain evidence="2">JCM 19018</strain>
    </source>
</reference>
<evidence type="ECO:0000313" key="3">
    <source>
        <dbReference type="Proteomes" id="UP000614221"/>
    </source>
</evidence>
<dbReference type="RefSeq" id="WP_188980474.1">
    <property type="nucleotide sequence ID" value="NZ_BMPD01000010.1"/>
</dbReference>
<dbReference type="EMBL" id="BMPD01000010">
    <property type="protein sequence ID" value="GGK82817.1"/>
    <property type="molecule type" value="Genomic_DNA"/>
</dbReference>
<dbReference type="Proteomes" id="UP000614221">
    <property type="component" value="Unassembled WGS sequence"/>
</dbReference>
<protein>
    <submittedName>
        <fullName evidence="2">Uncharacterized protein</fullName>
    </submittedName>
</protein>
<proteinExistence type="predicted"/>
<gene>
    <name evidence="2" type="ORF">GCM10009067_38810</name>
</gene>
<organism evidence="2 3">
    <name type="scientific">Haloarcula sebkhae</name>
    <dbReference type="NCBI Taxonomy" id="932660"/>
    <lineage>
        <taxon>Archaea</taxon>
        <taxon>Methanobacteriati</taxon>
        <taxon>Methanobacteriota</taxon>
        <taxon>Stenosarchaea group</taxon>
        <taxon>Halobacteria</taxon>
        <taxon>Halobacteriales</taxon>
        <taxon>Haloarculaceae</taxon>
        <taxon>Haloarcula</taxon>
    </lineage>
</organism>
<name>A0A830EPR1_9EURY</name>
<dbReference type="OrthoDB" id="351189at2157"/>
<sequence length="264" mass="29964">MNRITMHLSRRQVIAASTILFAGCASSSSSESIESETTTERRQTTNSKKCYPQPYIETPADRTEYAVGLYEDGYDVLESAQENLGVIMGPDGIMLKENTGVDANYIQGLVVERRDEGDTVISLIVRTTDQSALYDMRNDRFYDAIEKLRELQEYLDNRINGTTHFDPPWEECEQFIDQCDVKNQDLFVKPVRNGLAATRHLKSAASLFERECKSYLDNDASFEESVSEAEDLQEKAISKLYSAADKYPRTPESLENEALVYRSD</sequence>
<reference evidence="2" key="2">
    <citation type="submission" date="2020-09" db="EMBL/GenBank/DDBJ databases">
        <authorList>
            <person name="Sun Q."/>
            <person name="Ohkuma M."/>
        </authorList>
    </citation>
    <scope>NUCLEOTIDE SEQUENCE</scope>
    <source>
        <strain evidence="2">JCM 19018</strain>
    </source>
</reference>
<feature type="region of interest" description="Disordered" evidence="1">
    <location>
        <begin position="30"/>
        <end position="51"/>
    </location>
</feature>
<comment type="caution">
    <text evidence="2">The sequence shown here is derived from an EMBL/GenBank/DDBJ whole genome shotgun (WGS) entry which is preliminary data.</text>
</comment>
<dbReference type="PROSITE" id="PS51257">
    <property type="entry name" value="PROKAR_LIPOPROTEIN"/>
    <property type="match status" value="1"/>
</dbReference>
<accession>A0A830EPR1</accession>
<dbReference type="AlphaFoldDB" id="A0A830EPR1"/>
<evidence type="ECO:0000313" key="2">
    <source>
        <dbReference type="EMBL" id="GGK82817.1"/>
    </source>
</evidence>
<evidence type="ECO:0000256" key="1">
    <source>
        <dbReference type="SAM" id="MobiDB-lite"/>
    </source>
</evidence>